<proteinExistence type="predicted"/>
<dbReference type="PANTHER" id="PTHR32305">
    <property type="match status" value="1"/>
</dbReference>
<gene>
    <name evidence="3" type="ORF">AERO8C_150098</name>
</gene>
<dbReference type="AlphaFoldDB" id="A0A653KVA9"/>
<feature type="domain" description="Teneurin-like YD-shell" evidence="2">
    <location>
        <begin position="10"/>
        <end position="314"/>
    </location>
</feature>
<sequence>MVGGLEMRRSQGALTQQYEYDEQGRLTALRLQRGKQVARERRYGYDRTGNLLQINDSVQGEQHYRYDPQNRLLEVRGELTERFLHDPAGNLLSQTLGGQFEGARTQGNRLLLSGDCHFEYDEFGRLAIERRGKGQSLVTRYHYDCQHQLIRAELPDGTTARYDYDAFGRRIRKTVSGTKGELVTEFLWQANNLIAENSYQLGDDKRRTDDQYRSFIYEPGSFKPLVQLEGEGTDAEVFHYQLDHLGTPLALTRDNGATAWQVRYRAYGNVWREEIAEVATPLRFQGQYFDAETGFHYNRHRYYQPETGRFITSDPIGLAGGLNNYQYAPNPTGWVDPLG</sequence>
<dbReference type="InterPro" id="IPR022385">
    <property type="entry name" value="Rhs_assc_core"/>
</dbReference>
<dbReference type="NCBIfam" id="TIGR01643">
    <property type="entry name" value="YD_repeat_2x"/>
    <property type="match status" value="1"/>
</dbReference>
<reference evidence="3 4" key="1">
    <citation type="submission" date="2019-10" db="EMBL/GenBank/DDBJ databases">
        <authorList>
            <person name="Karimi E."/>
        </authorList>
    </citation>
    <scope>NUCLEOTIDE SEQUENCE [LARGE SCALE GENOMIC DNA]</scope>
    <source>
        <strain evidence="3">Aeromonas sp. 8C</strain>
    </source>
</reference>
<dbReference type="InterPro" id="IPR056823">
    <property type="entry name" value="TEN-like_YD-shell"/>
</dbReference>
<dbReference type="Gene3D" id="2.180.10.10">
    <property type="entry name" value="RHS repeat-associated core"/>
    <property type="match status" value="1"/>
</dbReference>
<name>A0A653KVA9_AERVE</name>
<evidence type="ECO:0000259" key="2">
    <source>
        <dbReference type="Pfam" id="PF25023"/>
    </source>
</evidence>
<accession>A0A653KVA9</accession>
<evidence type="ECO:0000256" key="1">
    <source>
        <dbReference type="ARBA" id="ARBA00022737"/>
    </source>
</evidence>
<dbReference type="PRINTS" id="PR00394">
    <property type="entry name" value="RHSPROTEIN"/>
</dbReference>
<dbReference type="EMBL" id="CABWLC010000007">
    <property type="protein sequence ID" value="VXA83257.1"/>
    <property type="molecule type" value="Genomic_DNA"/>
</dbReference>
<dbReference type="InterPro" id="IPR050708">
    <property type="entry name" value="T6SS_VgrG/RHS"/>
</dbReference>
<protein>
    <recommendedName>
        <fullName evidence="2">Teneurin-like YD-shell domain-containing protein</fullName>
    </recommendedName>
</protein>
<organism evidence="3 4">
    <name type="scientific">Aeromonas veronii</name>
    <dbReference type="NCBI Taxonomy" id="654"/>
    <lineage>
        <taxon>Bacteria</taxon>
        <taxon>Pseudomonadati</taxon>
        <taxon>Pseudomonadota</taxon>
        <taxon>Gammaproteobacteria</taxon>
        <taxon>Aeromonadales</taxon>
        <taxon>Aeromonadaceae</taxon>
        <taxon>Aeromonas</taxon>
    </lineage>
</organism>
<keyword evidence="1" id="KW-0677">Repeat</keyword>
<evidence type="ECO:0000313" key="4">
    <source>
        <dbReference type="Proteomes" id="UP000439123"/>
    </source>
</evidence>
<dbReference type="Proteomes" id="UP000439123">
    <property type="component" value="Unassembled WGS sequence"/>
</dbReference>
<dbReference type="Pfam" id="PF25023">
    <property type="entry name" value="TEN_YD-shell"/>
    <property type="match status" value="1"/>
</dbReference>
<dbReference type="PANTHER" id="PTHR32305:SF15">
    <property type="entry name" value="PROTEIN RHSA-RELATED"/>
    <property type="match status" value="1"/>
</dbReference>
<evidence type="ECO:0000313" key="3">
    <source>
        <dbReference type="EMBL" id="VXA83257.1"/>
    </source>
</evidence>
<dbReference type="NCBIfam" id="TIGR03696">
    <property type="entry name" value="Rhs_assc_core"/>
    <property type="match status" value="1"/>
</dbReference>
<dbReference type="InterPro" id="IPR006530">
    <property type="entry name" value="YD"/>
</dbReference>